<proteinExistence type="inferred from homology"/>
<reference evidence="21 22" key="2">
    <citation type="submission" date="2018-11" db="EMBL/GenBank/DDBJ databases">
        <authorList>
            <consortium name="Pathogen Informatics"/>
        </authorList>
    </citation>
    <scope>NUCLEOTIDE SEQUENCE [LARGE SCALE GENOMIC DNA]</scope>
</reference>
<evidence type="ECO:0000256" key="7">
    <source>
        <dbReference type="ARBA" id="ARBA00022692"/>
    </source>
</evidence>
<dbReference type="SUPFAM" id="SSF52374">
    <property type="entry name" value="Nucleotidylyl transferase"/>
    <property type="match status" value="1"/>
</dbReference>
<name>A0A0N4TY35_BRUPA</name>
<feature type="transmembrane region" description="Helical" evidence="18">
    <location>
        <begin position="1056"/>
        <end position="1077"/>
    </location>
</feature>
<feature type="transmembrane region" description="Helical" evidence="18">
    <location>
        <begin position="1108"/>
        <end position="1129"/>
    </location>
</feature>
<evidence type="ECO:0000256" key="8">
    <source>
        <dbReference type="ARBA" id="ARBA00022741"/>
    </source>
</evidence>
<keyword evidence="13 18" id="KW-0472">Membrane</keyword>
<feature type="transmembrane region" description="Helical" evidence="18">
    <location>
        <begin position="1260"/>
        <end position="1277"/>
    </location>
</feature>
<evidence type="ECO:0000256" key="3">
    <source>
        <dbReference type="ARBA" id="ARBA00013169"/>
    </source>
</evidence>
<keyword evidence="11 16" id="KW-0648">Protein biosynthesis</keyword>
<evidence type="ECO:0000256" key="18">
    <source>
        <dbReference type="SAM" id="Phobius"/>
    </source>
</evidence>
<dbReference type="EC" id="6.1.1.9" evidence="3"/>
<dbReference type="GO" id="GO:0004832">
    <property type="term" value="F:valine-tRNA ligase activity"/>
    <property type="evidence" value="ECO:0007669"/>
    <property type="project" value="UniProtKB-EC"/>
</dbReference>
<feature type="transmembrane region" description="Helical" evidence="18">
    <location>
        <begin position="1174"/>
        <end position="1198"/>
    </location>
</feature>
<evidence type="ECO:0000256" key="17">
    <source>
        <dbReference type="SAM" id="Coils"/>
    </source>
</evidence>
<keyword evidence="17" id="KW-0175">Coiled coil</keyword>
<evidence type="ECO:0000256" key="15">
    <source>
        <dbReference type="ARBA" id="ARBA00029936"/>
    </source>
</evidence>
<dbReference type="InterPro" id="IPR002300">
    <property type="entry name" value="aa-tRNA-synth_Ia"/>
</dbReference>
<dbReference type="Gene3D" id="3.90.740.10">
    <property type="entry name" value="Valyl/Leucyl/Isoleucyl-tRNA synthetase, editing domain"/>
    <property type="match status" value="1"/>
</dbReference>
<dbReference type="InterPro" id="IPR005599">
    <property type="entry name" value="GPI_mannosylTrfase"/>
</dbReference>
<evidence type="ECO:0000259" key="19">
    <source>
        <dbReference type="Pfam" id="PF00133"/>
    </source>
</evidence>
<dbReference type="CDD" id="cd07962">
    <property type="entry name" value="Anticodon_Ia_Val"/>
    <property type="match status" value="1"/>
</dbReference>
<keyword evidence="12 18" id="KW-1133">Transmembrane helix</keyword>
<dbReference type="Gene3D" id="1.10.730.10">
    <property type="entry name" value="Isoleucyl-tRNA Synthetase, Domain 1"/>
    <property type="match status" value="1"/>
</dbReference>
<keyword evidence="22" id="KW-1185">Reference proteome</keyword>
<sequence length="1483" mass="171599">MIYPRNICSYLRKSPYCSSKRASIQSSKRGSSFNIDAVIKNHEKWMECMQLIRARESDPEVYRMILPPPNVTGNLHLGHALTVTVEDAMCRYRRLQGQQVIWYPGFDHAGIATQVVVERVLWNEKKMRRYQITQHDFLELCQQWKNERVVDISKQLKALGATLDWHNTYYTLDDRFSEAVTIAFCQLYKNGLIFNDMRMVNWCPTLRSTISEQEVDIVNVGKNDYFLLNKSGLKGKYVEVGVMHRIRYEFLGGNSLSGSNYLEVATTRPETLFADCALAVNPSDERYANYIGLRVRHPLLPDRTLPVLADSLVQADKGTGVLKITPAHDFTDFAIARNHADQLSDEDCSRFCIDESGCLINAADFNGIDRFEARNKILSKLIECNKYGGTLPYHDQQLKICSRTGDIIEPMAKKQWFMDCTSMNDMALKAIERGLLTVTPRYMQTHLENWLNKKEPWCLSRQLDWGQRIPAFRPNSDSDWIVAPNESEALRISGRTNTRMNLEQDRDVLDTWFCSSLIPIILFGWPKKRIDRVPLSVLETGYDIVGFWVARMVTVCHSLTGYLPFPKVVLHGLVRDENGRKMSKSLGNVVDPMDIVDGISVQKILGRLDKSTLTEEEKKMAANSLKSRFPGGIPRCGPDALRFALLRHDVGAVDINIDILQTAEEGLKFCNKLWNLCIYAEEIWRNCCEVSDQVCSDRLEDCWIRSRLGSSLMMMSEKMDSDCPHLALSALHRFLYNDLCDVYIETTKKALWLKDYSRLSVVAEVLHDVIEKSLFHLSIFMPFVSQYLFDRIKREKESNTFVFNPKMDFKSCLIDKKLEDDMSFVLEVIKAIRSIRAQFQIPAKNTLQVACYGGNCDLKNFHSIIQELCNVEFSLAVTEQNSNCSLPFPVHGYSAEVHVTIVGDYGSLVKKELLKRLQKAEKRKGQFLHRIDKHEKLARSATRDDLVERHRRKIFQANAVVNEFDLQLRAMGKRKRLSEWFLIGVCVLHIIMAPYTKVEESFNVQAIHDILYHQLNFTKYDHHEFPGVVPRTFMGAMAVSVSLFPTIKWNYIAKHWILYGMRLVLGLAVLFAFGHFARQIDKNFGKLSGDFLRWRKSFRLIVATQFHFMFYCSRPLPNTFALLGVLWTYQKILDGQWLCAARIATVFTLLFRCELILFYGCVFIWPVLTRQLSLFGWNGAVIHCLSTAILTLGISVPLDSFLWRRWLWPEGEVLWFNVILNRSHEYGIQPYFWYFYSAIPRAMIASTLLIPLGALIDRRLLSIVFPVICYIFFYSFLPHKELRFIIYTFPLFNISLVDSGFIQIVLWICILFFIWINRWKSMFGMLLAVGVVLHLIVNVIGTSIFLLASSRNYPGGEALTSLQYLRHFSRNKPLSVYIDNYAAQTGVSRFLQWYDAWEYNKTENLEPSQLARFDYLLIGSYTEPDIVNFAARKFFSTHRVLYNIEAFQGIDFGKMQWFPYYWPIIKLNAQLVVLEKLHYSDTF</sequence>
<dbReference type="Pfam" id="PF03901">
    <property type="entry name" value="Glyco_transf_22"/>
    <property type="match status" value="1"/>
</dbReference>
<gene>
    <name evidence="21" type="ORF">BPAG_LOCUS13845</name>
</gene>
<comment type="subcellular location">
    <subcellularLocation>
        <location evidence="1">Endoplasmic reticulum membrane</location>
        <topology evidence="1">Multi-pass membrane protein</topology>
    </subcellularLocation>
</comment>
<protein>
    <recommendedName>
        <fullName evidence="3">valine--tRNA ligase</fullName>
        <ecNumber evidence="3">6.1.1.9</ecNumber>
    </recommendedName>
    <alternativeName>
        <fullName evidence="15">Valyl-tRNA synthetase</fullName>
    </alternativeName>
</protein>
<evidence type="ECO:0000256" key="16">
    <source>
        <dbReference type="RuleBase" id="RU363035"/>
    </source>
</evidence>
<evidence type="ECO:0000256" key="2">
    <source>
        <dbReference type="ARBA" id="ARBA00005594"/>
    </source>
</evidence>
<keyword evidence="9" id="KW-0256">Endoplasmic reticulum</keyword>
<keyword evidence="8 16" id="KW-0547">Nucleotide-binding</keyword>
<evidence type="ECO:0000256" key="4">
    <source>
        <dbReference type="ARBA" id="ARBA00022598"/>
    </source>
</evidence>
<keyword evidence="6" id="KW-0808">Transferase</keyword>
<evidence type="ECO:0000256" key="14">
    <source>
        <dbReference type="ARBA" id="ARBA00023146"/>
    </source>
</evidence>
<evidence type="ECO:0000313" key="22">
    <source>
        <dbReference type="Proteomes" id="UP000278627"/>
    </source>
</evidence>
<comment type="similarity">
    <text evidence="2 16">Belongs to the class-I aminoacyl-tRNA synthetase family.</text>
</comment>
<dbReference type="InterPro" id="IPR009080">
    <property type="entry name" value="tRNAsynth_Ia_anticodon-bd"/>
</dbReference>
<dbReference type="SUPFAM" id="SSF47323">
    <property type="entry name" value="Anticodon-binding domain of a subclass of class I aminoacyl-tRNA synthetases"/>
    <property type="match status" value="1"/>
</dbReference>
<organism evidence="23">
    <name type="scientific">Brugia pahangi</name>
    <name type="common">Filarial nematode worm</name>
    <dbReference type="NCBI Taxonomy" id="6280"/>
    <lineage>
        <taxon>Eukaryota</taxon>
        <taxon>Metazoa</taxon>
        <taxon>Ecdysozoa</taxon>
        <taxon>Nematoda</taxon>
        <taxon>Chromadorea</taxon>
        <taxon>Rhabditida</taxon>
        <taxon>Spirurina</taxon>
        <taxon>Spiruromorpha</taxon>
        <taxon>Filarioidea</taxon>
        <taxon>Onchocercidae</taxon>
        <taxon>Brugia</taxon>
    </lineage>
</organism>
<feature type="transmembrane region" description="Helical" evidence="18">
    <location>
        <begin position="1149"/>
        <end position="1168"/>
    </location>
</feature>
<dbReference type="GO" id="GO:0016757">
    <property type="term" value="F:glycosyltransferase activity"/>
    <property type="evidence" value="ECO:0007669"/>
    <property type="project" value="UniProtKB-KW"/>
</dbReference>
<evidence type="ECO:0000256" key="10">
    <source>
        <dbReference type="ARBA" id="ARBA00022840"/>
    </source>
</evidence>
<dbReference type="GO" id="GO:0005789">
    <property type="term" value="C:endoplasmic reticulum membrane"/>
    <property type="evidence" value="ECO:0007669"/>
    <property type="project" value="UniProtKB-SubCell"/>
</dbReference>
<evidence type="ECO:0000313" key="23">
    <source>
        <dbReference type="WBParaSite" id="BPAG_0001391701-mRNA-1"/>
    </source>
</evidence>
<dbReference type="InterPro" id="IPR001412">
    <property type="entry name" value="aa-tRNA-synth_I_CS"/>
</dbReference>
<evidence type="ECO:0000256" key="6">
    <source>
        <dbReference type="ARBA" id="ARBA00022679"/>
    </source>
</evidence>
<dbReference type="InterPro" id="IPR033705">
    <property type="entry name" value="Anticodon_Ia_Val"/>
</dbReference>
<dbReference type="PANTHER" id="PTHR11946:SF111">
    <property type="entry name" value="VALINE--TRNA LIGASE"/>
    <property type="match status" value="1"/>
</dbReference>
<dbReference type="SUPFAM" id="SSF50677">
    <property type="entry name" value="ValRS/IleRS/LeuRS editing domain"/>
    <property type="match status" value="1"/>
</dbReference>
<evidence type="ECO:0000256" key="1">
    <source>
        <dbReference type="ARBA" id="ARBA00004477"/>
    </source>
</evidence>
<dbReference type="Pfam" id="PF08264">
    <property type="entry name" value="Anticodon_1"/>
    <property type="match status" value="1"/>
</dbReference>
<dbReference type="WBParaSite" id="BPAG_0001391701-mRNA-1">
    <property type="protein sequence ID" value="BPAG_0001391701-mRNA-1"/>
    <property type="gene ID" value="BPAG_0001391701"/>
</dbReference>
<accession>A0A0N4TY35</accession>
<dbReference type="STRING" id="6280.A0A0N4TY35"/>
<dbReference type="InterPro" id="IPR009008">
    <property type="entry name" value="Val/Leu/Ile-tRNA-synth_edit"/>
</dbReference>
<keyword evidence="4 16" id="KW-0436">Ligase</keyword>
<feature type="transmembrane region" description="Helical" evidence="18">
    <location>
        <begin position="1322"/>
        <end position="1348"/>
    </location>
</feature>
<evidence type="ECO:0000256" key="11">
    <source>
        <dbReference type="ARBA" id="ARBA00022917"/>
    </source>
</evidence>
<evidence type="ECO:0000256" key="13">
    <source>
        <dbReference type="ARBA" id="ARBA00023136"/>
    </source>
</evidence>
<keyword evidence="10 16" id="KW-0067">ATP-binding</keyword>
<reference evidence="23" key="1">
    <citation type="submission" date="2016-04" db="UniProtKB">
        <authorList>
            <consortium name="WormBaseParasite"/>
        </authorList>
    </citation>
    <scope>IDENTIFICATION</scope>
</reference>
<dbReference type="Pfam" id="PF00133">
    <property type="entry name" value="tRNA-synt_1"/>
    <property type="match status" value="1"/>
</dbReference>
<dbReference type="GO" id="GO:0002161">
    <property type="term" value="F:aminoacyl-tRNA deacylase activity"/>
    <property type="evidence" value="ECO:0007669"/>
    <property type="project" value="InterPro"/>
</dbReference>
<dbReference type="PRINTS" id="PR00986">
    <property type="entry name" value="TRNASYNTHVAL"/>
</dbReference>
<feature type="coiled-coil region" evidence="17">
    <location>
        <begin position="910"/>
        <end position="937"/>
    </location>
</feature>
<keyword evidence="14 16" id="KW-0030">Aminoacyl-tRNA synthetase</keyword>
<dbReference type="PROSITE" id="PS00178">
    <property type="entry name" value="AA_TRNA_LIGASE_I"/>
    <property type="match status" value="1"/>
</dbReference>
<dbReference type="InterPro" id="IPR002303">
    <property type="entry name" value="Valyl-tRNA_ligase"/>
</dbReference>
<dbReference type="PANTHER" id="PTHR11946">
    <property type="entry name" value="VALYL-TRNA SYNTHETASES"/>
    <property type="match status" value="1"/>
</dbReference>
<feature type="domain" description="Methionyl/Valyl/Leucyl/Isoleucyl-tRNA synthetase anticodon-binding" evidence="20">
    <location>
        <begin position="701"/>
        <end position="850"/>
    </location>
</feature>
<evidence type="ECO:0000256" key="9">
    <source>
        <dbReference type="ARBA" id="ARBA00022824"/>
    </source>
</evidence>
<dbReference type="Proteomes" id="UP000278627">
    <property type="component" value="Unassembled WGS sequence"/>
</dbReference>
<dbReference type="Gene3D" id="3.40.50.620">
    <property type="entry name" value="HUPs"/>
    <property type="match status" value="2"/>
</dbReference>
<dbReference type="EMBL" id="UZAD01013460">
    <property type="protein sequence ID" value="VDN95030.1"/>
    <property type="molecule type" value="Genomic_DNA"/>
</dbReference>
<dbReference type="GO" id="GO:0005524">
    <property type="term" value="F:ATP binding"/>
    <property type="evidence" value="ECO:0007669"/>
    <property type="project" value="UniProtKB-KW"/>
</dbReference>
<evidence type="ECO:0000256" key="5">
    <source>
        <dbReference type="ARBA" id="ARBA00022676"/>
    </source>
</evidence>
<dbReference type="NCBIfam" id="NF004349">
    <property type="entry name" value="PRK05729.1"/>
    <property type="match status" value="1"/>
</dbReference>
<feature type="domain" description="Aminoacyl-tRNA synthetase class Ia" evidence="19">
    <location>
        <begin position="51"/>
        <end position="657"/>
    </location>
</feature>
<dbReference type="NCBIfam" id="TIGR00422">
    <property type="entry name" value="valS"/>
    <property type="match status" value="1"/>
</dbReference>
<evidence type="ECO:0000313" key="21">
    <source>
        <dbReference type="EMBL" id="VDN95030.1"/>
    </source>
</evidence>
<dbReference type="GO" id="GO:0005829">
    <property type="term" value="C:cytosol"/>
    <property type="evidence" value="ECO:0007669"/>
    <property type="project" value="TreeGrafter"/>
</dbReference>
<keyword evidence="7 18" id="KW-0812">Transmembrane</keyword>
<evidence type="ECO:0000259" key="20">
    <source>
        <dbReference type="Pfam" id="PF08264"/>
    </source>
</evidence>
<dbReference type="InterPro" id="IPR013155">
    <property type="entry name" value="M/V/L/I-tRNA-synth_anticd-bd"/>
</dbReference>
<dbReference type="GO" id="GO:0006438">
    <property type="term" value="P:valyl-tRNA aminoacylation"/>
    <property type="evidence" value="ECO:0007669"/>
    <property type="project" value="InterPro"/>
</dbReference>
<feature type="transmembrane region" description="Helical" evidence="18">
    <location>
        <begin position="1284"/>
        <end position="1316"/>
    </location>
</feature>
<feature type="transmembrane region" description="Helical" evidence="18">
    <location>
        <begin position="1231"/>
        <end position="1254"/>
    </location>
</feature>
<keyword evidence="5" id="KW-0328">Glycosyltransferase</keyword>
<evidence type="ECO:0000256" key="12">
    <source>
        <dbReference type="ARBA" id="ARBA00022989"/>
    </source>
</evidence>
<dbReference type="InterPro" id="IPR014729">
    <property type="entry name" value="Rossmann-like_a/b/a_fold"/>
</dbReference>